<dbReference type="GeneID" id="63829306"/>
<dbReference type="OrthoDB" id="654211at2759"/>
<evidence type="ECO:0000256" key="7">
    <source>
        <dbReference type="PROSITE-ProRule" id="PRU00042"/>
    </source>
</evidence>
<dbReference type="InterPro" id="IPR050527">
    <property type="entry name" value="Snail/Krueppel_Znf"/>
</dbReference>
<dbReference type="Gene3D" id="3.30.160.60">
    <property type="entry name" value="Classic Zinc Finger"/>
    <property type="match status" value="2"/>
</dbReference>
<dbReference type="GO" id="GO:0005634">
    <property type="term" value="C:nucleus"/>
    <property type="evidence" value="ECO:0007669"/>
    <property type="project" value="UniProtKB-SubCell"/>
</dbReference>
<dbReference type="PROSITE" id="PS00028">
    <property type="entry name" value="ZINC_FINGER_C2H2_1"/>
    <property type="match status" value="1"/>
</dbReference>
<dbReference type="GO" id="GO:0008270">
    <property type="term" value="F:zinc ion binding"/>
    <property type="evidence" value="ECO:0007669"/>
    <property type="project" value="UniProtKB-KW"/>
</dbReference>
<organism evidence="10 11">
    <name type="scientific">Laetiporus sulphureus 93-53</name>
    <dbReference type="NCBI Taxonomy" id="1314785"/>
    <lineage>
        <taxon>Eukaryota</taxon>
        <taxon>Fungi</taxon>
        <taxon>Dikarya</taxon>
        <taxon>Basidiomycota</taxon>
        <taxon>Agaricomycotina</taxon>
        <taxon>Agaricomycetes</taxon>
        <taxon>Polyporales</taxon>
        <taxon>Laetiporus</taxon>
    </lineage>
</organism>
<keyword evidence="6" id="KW-0539">Nucleus</keyword>
<evidence type="ECO:0000259" key="9">
    <source>
        <dbReference type="PROSITE" id="PS50157"/>
    </source>
</evidence>
<sequence length="389" mass="41602">MQSHTPTAPFVRLGAPQAAVQPWHAYGTQASSFAMGSSSTVQPSYRLAMYSDFMNATGSIPTRSSYAYAPSTALPLSVFPTPLPCSVATADKSQAPWMSRSPLPSAMAITYSTHYPETSQSTEVSAPVVAETESRSPEALDSASPLQEGGETSADNEKKKHGCWMCHKSFDRPSTLRKHLLVHTGEKAFACETCGRRFGVLSNLNRHAKKCASRPVNQAATARAEVPATPSSSASTSIESPADTGGDAAPVAGPSGRGQPEDPTTASTEPRRNRKRKPATSSEDSTPAASTDRAARPKRIRRAPSPSRWVPDSLRLFDLTPIVKSTPVPLPPVQPAEDSNIQAYEERDSFDENLSPTPYHPNGWKGRLPGPGLMGKDVMNTSGGRILIF</sequence>
<gene>
    <name evidence="10" type="ORF">LAESUDRAFT_757236</name>
</gene>
<keyword evidence="11" id="KW-1185">Reference proteome</keyword>
<dbReference type="RefSeq" id="XP_040766810.1">
    <property type="nucleotide sequence ID" value="XM_040912278.1"/>
</dbReference>
<evidence type="ECO:0000313" key="10">
    <source>
        <dbReference type="EMBL" id="KZT09070.1"/>
    </source>
</evidence>
<dbReference type="AlphaFoldDB" id="A0A165FJK5"/>
<proteinExistence type="predicted"/>
<feature type="domain" description="C2H2-type" evidence="9">
    <location>
        <begin position="161"/>
        <end position="188"/>
    </location>
</feature>
<evidence type="ECO:0000256" key="6">
    <source>
        <dbReference type="ARBA" id="ARBA00023242"/>
    </source>
</evidence>
<dbReference type="InParanoid" id="A0A165FJK5"/>
<protein>
    <recommendedName>
        <fullName evidence="9">C2H2-type domain-containing protein</fullName>
    </recommendedName>
</protein>
<dbReference type="PANTHER" id="PTHR24388:SF54">
    <property type="entry name" value="PROTEIN ESCARGOT"/>
    <property type="match status" value="1"/>
</dbReference>
<comment type="subcellular location">
    <subcellularLocation>
        <location evidence="1">Nucleus</location>
    </subcellularLocation>
</comment>
<keyword evidence="2" id="KW-0479">Metal-binding</keyword>
<dbReference type="Pfam" id="PF00096">
    <property type="entry name" value="zf-C2H2"/>
    <property type="match status" value="2"/>
</dbReference>
<feature type="domain" description="C2H2-type" evidence="9">
    <location>
        <begin position="189"/>
        <end position="209"/>
    </location>
</feature>
<dbReference type="Proteomes" id="UP000076871">
    <property type="component" value="Unassembled WGS sequence"/>
</dbReference>
<name>A0A165FJK5_9APHY</name>
<dbReference type="PROSITE" id="PS50157">
    <property type="entry name" value="ZINC_FINGER_C2H2_2"/>
    <property type="match status" value="2"/>
</dbReference>
<evidence type="ECO:0000256" key="4">
    <source>
        <dbReference type="ARBA" id="ARBA00022771"/>
    </source>
</evidence>
<evidence type="ECO:0000256" key="8">
    <source>
        <dbReference type="SAM" id="MobiDB-lite"/>
    </source>
</evidence>
<evidence type="ECO:0000256" key="1">
    <source>
        <dbReference type="ARBA" id="ARBA00004123"/>
    </source>
</evidence>
<evidence type="ECO:0000256" key="3">
    <source>
        <dbReference type="ARBA" id="ARBA00022737"/>
    </source>
</evidence>
<keyword evidence="3" id="KW-0677">Repeat</keyword>
<dbReference type="FunFam" id="3.30.160.60:FF:000176">
    <property type="entry name" value="zinc finger protein 70"/>
    <property type="match status" value="1"/>
</dbReference>
<dbReference type="InterPro" id="IPR013087">
    <property type="entry name" value="Znf_C2H2_type"/>
</dbReference>
<evidence type="ECO:0000313" key="11">
    <source>
        <dbReference type="Proteomes" id="UP000076871"/>
    </source>
</evidence>
<evidence type="ECO:0000256" key="2">
    <source>
        <dbReference type="ARBA" id="ARBA00022723"/>
    </source>
</evidence>
<dbReference type="GO" id="GO:0000978">
    <property type="term" value="F:RNA polymerase II cis-regulatory region sequence-specific DNA binding"/>
    <property type="evidence" value="ECO:0007669"/>
    <property type="project" value="TreeGrafter"/>
</dbReference>
<dbReference type="GO" id="GO:0000981">
    <property type="term" value="F:DNA-binding transcription factor activity, RNA polymerase II-specific"/>
    <property type="evidence" value="ECO:0007669"/>
    <property type="project" value="TreeGrafter"/>
</dbReference>
<keyword evidence="5" id="KW-0862">Zinc</keyword>
<reference evidence="10 11" key="1">
    <citation type="journal article" date="2016" name="Mol. Biol. Evol.">
        <title>Comparative Genomics of Early-Diverging Mushroom-Forming Fungi Provides Insights into the Origins of Lignocellulose Decay Capabilities.</title>
        <authorList>
            <person name="Nagy L.G."/>
            <person name="Riley R."/>
            <person name="Tritt A."/>
            <person name="Adam C."/>
            <person name="Daum C."/>
            <person name="Floudas D."/>
            <person name="Sun H."/>
            <person name="Yadav J.S."/>
            <person name="Pangilinan J."/>
            <person name="Larsson K.H."/>
            <person name="Matsuura K."/>
            <person name="Barry K."/>
            <person name="Labutti K."/>
            <person name="Kuo R."/>
            <person name="Ohm R.A."/>
            <person name="Bhattacharya S.S."/>
            <person name="Shirouzu T."/>
            <person name="Yoshinaga Y."/>
            <person name="Martin F.M."/>
            <person name="Grigoriev I.V."/>
            <person name="Hibbett D.S."/>
        </authorList>
    </citation>
    <scope>NUCLEOTIDE SEQUENCE [LARGE SCALE GENOMIC DNA]</scope>
    <source>
        <strain evidence="10 11">93-53</strain>
    </source>
</reference>
<keyword evidence="4 7" id="KW-0863">Zinc-finger</keyword>
<feature type="compositionally biased region" description="Low complexity" evidence="8">
    <location>
        <begin position="227"/>
        <end position="237"/>
    </location>
</feature>
<dbReference type="PANTHER" id="PTHR24388">
    <property type="entry name" value="ZINC FINGER PROTEIN"/>
    <property type="match status" value="1"/>
</dbReference>
<accession>A0A165FJK5</accession>
<dbReference type="SUPFAM" id="SSF57667">
    <property type="entry name" value="beta-beta-alpha zinc fingers"/>
    <property type="match status" value="1"/>
</dbReference>
<dbReference type="STRING" id="1314785.A0A165FJK5"/>
<evidence type="ECO:0000256" key="5">
    <source>
        <dbReference type="ARBA" id="ARBA00022833"/>
    </source>
</evidence>
<dbReference type="SMART" id="SM00355">
    <property type="entry name" value="ZnF_C2H2"/>
    <property type="match status" value="2"/>
</dbReference>
<feature type="region of interest" description="Disordered" evidence="8">
    <location>
        <begin position="216"/>
        <end position="310"/>
    </location>
</feature>
<dbReference type="InterPro" id="IPR036236">
    <property type="entry name" value="Znf_C2H2_sf"/>
</dbReference>
<feature type="compositionally biased region" description="Polar residues" evidence="8">
    <location>
        <begin position="279"/>
        <end position="289"/>
    </location>
</feature>
<dbReference type="EMBL" id="KV427613">
    <property type="protein sequence ID" value="KZT09070.1"/>
    <property type="molecule type" value="Genomic_DNA"/>
</dbReference>
<feature type="region of interest" description="Disordered" evidence="8">
    <location>
        <begin position="118"/>
        <end position="158"/>
    </location>
</feature>